<geneLocation type="mitochondrion" evidence="2"/>
<protein>
    <submittedName>
        <fullName evidence="2">Complete mitochondrial genome</fullName>
    </submittedName>
</protein>
<feature type="non-terminal residue" evidence="2">
    <location>
        <position position="1"/>
    </location>
</feature>
<feature type="transmembrane region" description="Helical" evidence="1">
    <location>
        <begin position="28"/>
        <end position="55"/>
    </location>
</feature>
<accession>Q02708</accession>
<dbReference type="EMBL" id="X55026">
    <property type="protein sequence ID" value="CAA38845.1"/>
    <property type="molecule type" value="Genomic_DNA"/>
</dbReference>
<keyword evidence="2" id="KW-0496">Mitochondrion</keyword>
<organism evidence="2 3">
    <name type="scientific">Podospora anserina (strain S / ATCC MYA-4624 / DSM 980 / FGSC 10383)</name>
    <name type="common">Pleurage anserina</name>
    <dbReference type="NCBI Taxonomy" id="515849"/>
    <lineage>
        <taxon>Eukaryota</taxon>
        <taxon>Fungi</taxon>
        <taxon>Dikarya</taxon>
        <taxon>Ascomycota</taxon>
        <taxon>Pezizomycotina</taxon>
        <taxon>Sordariomycetes</taxon>
        <taxon>Sordariomycetidae</taxon>
        <taxon>Sordariales</taxon>
        <taxon>Podosporaceae</taxon>
        <taxon>Podospora</taxon>
        <taxon>Podospora anserina</taxon>
    </lineage>
</organism>
<dbReference type="Proteomes" id="UP000001197">
    <property type="component" value="Mitochondrion"/>
</dbReference>
<keyword evidence="1" id="KW-0812">Transmembrane</keyword>
<evidence type="ECO:0000313" key="3">
    <source>
        <dbReference type="Proteomes" id="UP000001197"/>
    </source>
</evidence>
<keyword evidence="1" id="KW-1133">Transmembrane helix</keyword>
<name>Q02708_PODAN</name>
<evidence type="ECO:0000313" key="2">
    <source>
        <dbReference type="EMBL" id="CAA38845.1"/>
    </source>
</evidence>
<sequence length="149" mass="17362">LLLVIKCQSCEVHTKYCIKYGHYRGSYLPLLLSSSCFLFWFSLMYLFILLWIFWILANSSAVHWRVFLLLITLAASIKDKKSKTLALWSGYFWKKGIIMFSNNSNLFNLKSTASVFLFLTLPQSKNVTILSMRVVSRLCCVIWKCNHTL</sequence>
<keyword evidence="3" id="KW-1185">Reference proteome</keyword>
<evidence type="ECO:0000256" key="1">
    <source>
        <dbReference type="SAM" id="Phobius"/>
    </source>
</evidence>
<dbReference type="AlphaFoldDB" id="Q02708"/>
<reference evidence="2 3" key="1">
    <citation type="journal article" date="1990" name="Curr. Genet.">
        <title>The complete DNA sequence of the mitochondrial genome of Podospora anserina.</title>
        <authorList>
            <person name="Cummings D.J."/>
            <person name="McNally K.L."/>
            <person name="Domenico J.M."/>
            <person name="Matsuura E.T."/>
        </authorList>
    </citation>
    <scope>NUCLEOTIDE SEQUENCE [LARGE SCALE GENOMIC DNA]</scope>
    <source>
        <strain evidence="3">s</strain>
    </source>
</reference>
<keyword evidence="1" id="KW-0472">Membrane</keyword>
<feature type="transmembrane region" description="Helical" evidence="1">
    <location>
        <begin position="61"/>
        <end position="77"/>
    </location>
</feature>
<dbReference type="InParanoid" id="Q02708"/>
<proteinExistence type="predicted"/>